<organism evidence="3 4">
    <name type="scientific">Fusibacillus kribbianus</name>
    <dbReference type="NCBI Taxonomy" id="3044208"/>
    <lineage>
        <taxon>Bacteria</taxon>
        <taxon>Bacillati</taxon>
        <taxon>Bacillota</taxon>
        <taxon>Clostridia</taxon>
        <taxon>Lachnospirales</taxon>
        <taxon>Lachnospiraceae</taxon>
        <taxon>Fusibacillus</taxon>
    </lineage>
</organism>
<dbReference type="InterPro" id="IPR000587">
    <property type="entry name" value="Creatinase_N"/>
</dbReference>
<dbReference type="Gene3D" id="3.90.230.10">
    <property type="entry name" value="Creatinase/methionine aminopeptidase superfamily"/>
    <property type="match status" value="1"/>
</dbReference>
<feature type="domain" description="Peptidase M24" evidence="1">
    <location>
        <begin position="137"/>
        <end position="336"/>
    </location>
</feature>
<dbReference type="PANTHER" id="PTHR46112">
    <property type="entry name" value="AMINOPEPTIDASE"/>
    <property type="match status" value="1"/>
</dbReference>
<evidence type="ECO:0000259" key="2">
    <source>
        <dbReference type="Pfam" id="PF01321"/>
    </source>
</evidence>
<dbReference type="SUPFAM" id="SSF55920">
    <property type="entry name" value="Creatinase/aminopeptidase"/>
    <property type="match status" value="1"/>
</dbReference>
<dbReference type="EC" id="3.4.11.9" evidence="3"/>
<keyword evidence="4" id="KW-1185">Reference proteome</keyword>
<name>A0AAP4B9I3_9FIRM</name>
<dbReference type="AlphaFoldDB" id="A0AAP4B9I3"/>
<dbReference type="GO" id="GO:0004177">
    <property type="term" value="F:aminopeptidase activity"/>
    <property type="evidence" value="ECO:0007669"/>
    <property type="project" value="UniProtKB-KW"/>
</dbReference>
<protein>
    <submittedName>
        <fullName evidence="3">Aminopeptidase P family protein</fullName>
        <ecNumber evidence="3">3.4.11.9</ecNumber>
    </submittedName>
</protein>
<keyword evidence="3" id="KW-0031">Aminopeptidase</keyword>
<evidence type="ECO:0000259" key="1">
    <source>
        <dbReference type="Pfam" id="PF00557"/>
    </source>
</evidence>
<reference evidence="3 4" key="1">
    <citation type="submission" date="2023-05" db="EMBL/GenBank/DDBJ databases">
        <title>[ruminococcus] sp. nov., isolated from a pig farm feces dump.</title>
        <authorList>
            <person name="Chang Y.-H."/>
        </authorList>
    </citation>
    <scope>NUCLEOTIDE SEQUENCE [LARGE SCALE GENOMIC DNA]</scope>
    <source>
        <strain evidence="3 4">YH-rum2234</strain>
    </source>
</reference>
<feature type="domain" description="Creatinase N-terminal" evidence="2">
    <location>
        <begin position="6"/>
        <end position="128"/>
    </location>
</feature>
<dbReference type="CDD" id="cd01092">
    <property type="entry name" value="APP-like"/>
    <property type="match status" value="1"/>
</dbReference>
<dbReference type="InterPro" id="IPR036005">
    <property type="entry name" value="Creatinase/aminopeptidase-like"/>
</dbReference>
<sequence>MNHLLQITKELSNYHLDALLITSEPGEYYALGFHGEGLVLVTRSKSYYSTDSRYLEAAASIEHVELCPVTPGHDHLTLAADRIRALDIRSLGFEENAVSFAMYQALKKVLPPQTTLIPASGLLSSLRETKDEAELLLMKKAQEITDRAFTEILNDIRPGVKETELAARLTYLQMKYGAQKNSFDPIVASGANGSKPHAIPTKKEIRTGEFVTMDFGCMYHGYCSDMTRTICVGSPSAEMEKVYYTVLEAQKAGIAAAKAGISGRDIHNAAAAVIEKAGYGDYFGHGFGHSLGIEIHEAPNASLRNDAPMPFHAVVSAEPGIYLPGRFGVRIEDVLVYEKDGCLDITASPKNLICL</sequence>
<dbReference type="InterPro" id="IPR029149">
    <property type="entry name" value="Creatin/AminoP/Spt16_N"/>
</dbReference>
<gene>
    <name evidence="3" type="ORF">QJ036_05755</name>
</gene>
<dbReference type="PANTHER" id="PTHR46112:SF3">
    <property type="entry name" value="AMINOPEPTIDASE YPDF"/>
    <property type="match status" value="1"/>
</dbReference>
<dbReference type="EMBL" id="JASGBQ010000006">
    <property type="protein sequence ID" value="MDI9241985.1"/>
    <property type="molecule type" value="Genomic_DNA"/>
</dbReference>
<dbReference type="InterPro" id="IPR050659">
    <property type="entry name" value="Peptidase_M24B"/>
</dbReference>
<keyword evidence="3" id="KW-0645">Protease</keyword>
<evidence type="ECO:0000313" key="3">
    <source>
        <dbReference type="EMBL" id="MDI9241985.1"/>
    </source>
</evidence>
<comment type="caution">
    <text evidence="3">The sequence shown here is derived from an EMBL/GenBank/DDBJ whole genome shotgun (WGS) entry which is preliminary data.</text>
</comment>
<proteinExistence type="predicted"/>
<dbReference type="Pfam" id="PF00557">
    <property type="entry name" value="Peptidase_M24"/>
    <property type="match status" value="1"/>
</dbReference>
<evidence type="ECO:0000313" key="4">
    <source>
        <dbReference type="Proteomes" id="UP001300383"/>
    </source>
</evidence>
<dbReference type="InterPro" id="IPR000994">
    <property type="entry name" value="Pept_M24"/>
</dbReference>
<dbReference type="Proteomes" id="UP001300383">
    <property type="component" value="Unassembled WGS sequence"/>
</dbReference>
<dbReference type="Gene3D" id="3.40.350.10">
    <property type="entry name" value="Creatinase/prolidase N-terminal domain"/>
    <property type="match status" value="1"/>
</dbReference>
<dbReference type="RefSeq" id="WP_283230491.1">
    <property type="nucleotide sequence ID" value="NZ_JASGBQ010000006.1"/>
</dbReference>
<keyword evidence="3" id="KW-0378">Hydrolase</keyword>
<dbReference type="SUPFAM" id="SSF53092">
    <property type="entry name" value="Creatinase/prolidase N-terminal domain"/>
    <property type="match status" value="1"/>
</dbReference>
<accession>A0AAP4B9I3</accession>
<dbReference type="Pfam" id="PF01321">
    <property type="entry name" value="Creatinase_N"/>
    <property type="match status" value="1"/>
</dbReference>